<reference evidence="7 8" key="1">
    <citation type="submission" date="2019-11" db="EMBL/GenBank/DDBJ databases">
        <authorList>
            <person name="Dong K."/>
        </authorList>
    </citation>
    <scope>NUCLEOTIDE SEQUENCE [LARGE SCALE GENOMIC DNA]</scope>
    <source>
        <strain evidence="7 8">JCM 17370</strain>
    </source>
</reference>
<dbReference type="Gene3D" id="3.40.605.10">
    <property type="entry name" value="Aldehyde Dehydrogenase, Chain A, domain 1"/>
    <property type="match status" value="2"/>
</dbReference>
<evidence type="ECO:0000313" key="7">
    <source>
        <dbReference type="EMBL" id="MTH36180.1"/>
    </source>
</evidence>
<gene>
    <name evidence="7" type="ORF">GL279_16400</name>
</gene>
<dbReference type="AlphaFoldDB" id="A0A844H980"/>
<dbReference type="PIRSF" id="PIRSF036490">
    <property type="entry name" value="Aldedh_dupl"/>
    <property type="match status" value="1"/>
</dbReference>
<proteinExistence type="inferred from homology"/>
<evidence type="ECO:0000256" key="3">
    <source>
        <dbReference type="PIRNR" id="PIRNR036490"/>
    </source>
</evidence>
<keyword evidence="2 5" id="KW-0560">Oxidoreductase</keyword>
<protein>
    <submittedName>
        <fullName evidence="7">Aldehyde dehydrogenase family protein</fullName>
    </submittedName>
</protein>
<evidence type="ECO:0000256" key="5">
    <source>
        <dbReference type="RuleBase" id="RU003345"/>
    </source>
</evidence>
<accession>A0A844H980</accession>
<dbReference type="OrthoDB" id="9812625at2"/>
<dbReference type="RefSeq" id="WP_155065685.1">
    <property type="nucleotide sequence ID" value="NZ_WMIF01000030.1"/>
</dbReference>
<evidence type="ECO:0000256" key="2">
    <source>
        <dbReference type="ARBA" id="ARBA00023002"/>
    </source>
</evidence>
<dbReference type="Gene3D" id="3.40.309.10">
    <property type="entry name" value="Aldehyde Dehydrogenase, Chain A, domain 2"/>
    <property type="match status" value="1"/>
</dbReference>
<evidence type="ECO:0000313" key="8">
    <source>
        <dbReference type="Proteomes" id="UP000442533"/>
    </source>
</evidence>
<dbReference type="InterPro" id="IPR011408">
    <property type="entry name" value="Aldehyde_DH"/>
</dbReference>
<dbReference type="InterPro" id="IPR016162">
    <property type="entry name" value="Ald_DH_N"/>
</dbReference>
<dbReference type="InterPro" id="IPR015590">
    <property type="entry name" value="Aldehyde_DH_dom"/>
</dbReference>
<name>A0A844H980_9RHOB</name>
<evidence type="ECO:0000259" key="6">
    <source>
        <dbReference type="Pfam" id="PF00171"/>
    </source>
</evidence>
<feature type="domain" description="Aldehyde dehydrogenase" evidence="6">
    <location>
        <begin position="541"/>
        <end position="758"/>
    </location>
</feature>
<dbReference type="EMBL" id="WMIF01000030">
    <property type="protein sequence ID" value="MTH36180.1"/>
    <property type="molecule type" value="Genomic_DNA"/>
</dbReference>
<dbReference type="InterPro" id="IPR016161">
    <property type="entry name" value="Ald_DH/histidinol_DH"/>
</dbReference>
<comment type="caution">
    <text evidence="7">The sequence shown here is derived from an EMBL/GenBank/DDBJ whole genome shotgun (WGS) entry which is preliminary data.</text>
</comment>
<dbReference type="PANTHER" id="PTHR11699">
    <property type="entry name" value="ALDEHYDE DEHYDROGENASE-RELATED"/>
    <property type="match status" value="1"/>
</dbReference>
<comment type="similarity">
    <text evidence="1 3 5">Belongs to the aldehyde dehydrogenase family.</text>
</comment>
<dbReference type="Pfam" id="PF00171">
    <property type="entry name" value="Aldedh"/>
    <property type="match status" value="2"/>
</dbReference>
<dbReference type="FunFam" id="3.40.309.10:FF:000001">
    <property type="entry name" value="Mitochondrial aldehyde dehydrogenase 2"/>
    <property type="match status" value="1"/>
</dbReference>
<evidence type="ECO:0000256" key="1">
    <source>
        <dbReference type="ARBA" id="ARBA00009986"/>
    </source>
</evidence>
<evidence type="ECO:0000256" key="4">
    <source>
        <dbReference type="PROSITE-ProRule" id="PRU10007"/>
    </source>
</evidence>
<dbReference type="Proteomes" id="UP000442533">
    <property type="component" value="Unassembled WGS sequence"/>
</dbReference>
<dbReference type="InterPro" id="IPR016163">
    <property type="entry name" value="Ald_DH_C"/>
</dbReference>
<dbReference type="PROSITE" id="PS00687">
    <property type="entry name" value="ALDEHYDE_DEHYDR_GLU"/>
    <property type="match status" value="1"/>
</dbReference>
<keyword evidence="8" id="KW-1185">Reference proteome</keyword>
<dbReference type="SUPFAM" id="SSF53720">
    <property type="entry name" value="ALDH-like"/>
    <property type="match status" value="2"/>
</dbReference>
<feature type="domain" description="Aldehyde dehydrogenase" evidence="6">
    <location>
        <begin position="43"/>
        <end position="484"/>
    </location>
</feature>
<dbReference type="FunFam" id="3.40.605.10:FF:000001">
    <property type="entry name" value="Aldehyde dehydrogenase 1"/>
    <property type="match status" value="1"/>
</dbReference>
<sequence>MSIKDIMDSMDYGPAPESAGDAKAWLAARDHRLGHFVAGTFVGAENASIAVENPATGETLAHIPAAGAAEIDAAVAAAKAAFPRWAKLSGFERAQYLYAIARGLQKRERFFAVLESLDNGKPISETRTADIPLAVRHFYHHAGWAAALHSEFPDHEPLGVCGQVIPWNFPLLMLAWKIAPALAAGNTVVLKPADLTPLTAAAFAELLAEIGLPKGVVNIVHGGAETGALIVRHPDVAKVAFTGSTAVGREIRRATAGSGKRLTLELGGKSPFVVCADADLDAAVEGVVEGVWFNQGEVCCAGSRLLLQEGIATDFLTRLRARMQKIRLGDPLDKSTDMGAIVSARQKARIHDLLAGAQAQGYALEQSACPLPAKGHFVAPGFFADTEPAATVSQVEIFGPIAVTTTFRTVDEAVSLANNTAYGLAASVWSENINVATELAARIKAGVVWINATNIFDAAAPFGGVKESGFGREGAHEGMSAYLRPATPKRRVAARIVPVDLTAHTGTEPIAPAIIDRTMKNHIGGKQARPDGGASYVLRNRKGEALALAPISGRKDIRNAVEAALKAGGWAANAHGRAQVLFYLAENLAARAGDLTAALVQMGATPGEAARELRKTQERIFYYAGMADKDDGRTHAAKPRHLTLSVPEPLGVVGVAAPDEAPLLALMSLILPLIAVGNTVVAVPSPAHALIMQPLYQLFDTSDLPGGVVNLVAGDRDALAGVLAEHDAVDALWYHGSAEGAARVETLSAGNLKQVWTNGGLALDWADDRQASGRNWLDRATQVKTIWLPYGA</sequence>
<dbReference type="GO" id="GO:0004030">
    <property type="term" value="F:aldehyde dehydrogenase [NAD(P)+] activity"/>
    <property type="evidence" value="ECO:0007669"/>
    <property type="project" value="UniProtKB-ARBA"/>
</dbReference>
<feature type="active site" evidence="4">
    <location>
        <position position="265"/>
    </location>
</feature>
<dbReference type="InterPro" id="IPR029510">
    <property type="entry name" value="Ald_DH_CS_GLU"/>
</dbReference>
<organism evidence="7 8">
    <name type="scientific">Paracoccus limosus</name>
    <dbReference type="NCBI Taxonomy" id="913252"/>
    <lineage>
        <taxon>Bacteria</taxon>
        <taxon>Pseudomonadati</taxon>
        <taxon>Pseudomonadota</taxon>
        <taxon>Alphaproteobacteria</taxon>
        <taxon>Rhodobacterales</taxon>
        <taxon>Paracoccaceae</taxon>
        <taxon>Paracoccus</taxon>
    </lineage>
</organism>